<dbReference type="InterPro" id="IPR003644">
    <property type="entry name" value="Calx_beta"/>
</dbReference>
<keyword evidence="2" id="KW-0677">Repeat</keyword>
<proteinExistence type="predicted"/>
<keyword evidence="1 4" id="KW-0732">Signal</keyword>
<evidence type="ECO:0000259" key="5">
    <source>
        <dbReference type="Pfam" id="PF03160"/>
    </source>
</evidence>
<keyword evidence="3" id="KW-0106">Calcium</keyword>
<evidence type="ECO:0000256" key="4">
    <source>
        <dbReference type="SAM" id="SignalP"/>
    </source>
</evidence>
<feature type="chain" id="PRO_5041986667" evidence="4">
    <location>
        <begin position="22"/>
        <end position="289"/>
    </location>
</feature>
<evidence type="ECO:0000313" key="7">
    <source>
        <dbReference type="Proteomes" id="UP001232063"/>
    </source>
</evidence>
<keyword evidence="7" id="KW-1185">Reference proteome</keyword>
<dbReference type="Pfam" id="PF03160">
    <property type="entry name" value="Calx-beta"/>
    <property type="match status" value="1"/>
</dbReference>
<name>A0AAE3RA31_9BACT</name>
<dbReference type="InterPro" id="IPR038081">
    <property type="entry name" value="CalX-like_sf"/>
</dbReference>
<feature type="signal peptide" evidence="4">
    <location>
        <begin position="1"/>
        <end position="21"/>
    </location>
</feature>
<feature type="domain" description="Calx-beta" evidence="5">
    <location>
        <begin position="28"/>
        <end position="142"/>
    </location>
</feature>
<dbReference type="GO" id="GO:0007154">
    <property type="term" value="P:cell communication"/>
    <property type="evidence" value="ECO:0007669"/>
    <property type="project" value="InterPro"/>
</dbReference>
<dbReference type="Gene3D" id="2.60.40.2030">
    <property type="match status" value="1"/>
</dbReference>
<protein>
    <submittedName>
        <fullName evidence="6">Calx-beta domain-containing protein</fullName>
    </submittedName>
</protein>
<organism evidence="6 7">
    <name type="scientific">Xanthocytophaga agilis</name>
    <dbReference type="NCBI Taxonomy" id="3048010"/>
    <lineage>
        <taxon>Bacteria</taxon>
        <taxon>Pseudomonadati</taxon>
        <taxon>Bacteroidota</taxon>
        <taxon>Cytophagia</taxon>
        <taxon>Cytophagales</taxon>
        <taxon>Rhodocytophagaceae</taxon>
        <taxon>Xanthocytophaga</taxon>
    </lineage>
</organism>
<dbReference type="SUPFAM" id="SSF141072">
    <property type="entry name" value="CalX-like"/>
    <property type="match status" value="1"/>
</dbReference>
<comment type="caution">
    <text evidence="6">The sequence shown here is derived from an EMBL/GenBank/DDBJ whole genome shotgun (WGS) entry which is preliminary data.</text>
</comment>
<dbReference type="PROSITE" id="PS51257">
    <property type="entry name" value="PROKAR_LIPOPROTEIN"/>
    <property type="match status" value="1"/>
</dbReference>
<evidence type="ECO:0000256" key="2">
    <source>
        <dbReference type="ARBA" id="ARBA00022737"/>
    </source>
</evidence>
<reference evidence="6" key="1">
    <citation type="submission" date="2023-05" db="EMBL/GenBank/DDBJ databases">
        <authorList>
            <person name="Zhang X."/>
        </authorList>
    </citation>
    <scope>NUCLEOTIDE SEQUENCE</scope>
    <source>
        <strain evidence="6">BD1B2-1</strain>
    </source>
</reference>
<evidence type="ECO:0000313" key="6">
    <source>
        <dbReference type="EMBL" id="MDJ1504280.1"/>
    </source>
</evidence>
<gene>
    <name evidence="6" type="ORF">QNI22_26715</name>
</gene>
<sequence>MNLFSRVLLFGGVLFMSLACSKSDSTLTSVQFSETTKTVDESAGTISVTLSLGSAATQDLTLAFSIGGTAVKNGDYILNTTTDSTLTIAKGSTSATISLQIIDDEAIEDDKTIELTLISVSSSGTLGSASASLTSTITIQDNNSAPDDSFQADLLWDAGTLVNLDFAILNNVVIANNSIDSYDVYDLSEYTTGFESVKLPSSAADGEYYLAPIYESGSRSVTYTCIVNGFDFSNTTAFSESFTTADVGYFYVYGPFTKSGSTISRTDKTGKVKLSKAVYNKTPFAKVAK</sequence>
<evidence type="ECO:0000256" key="3">
    <source>
        <dbReference type="ARBA" id="ARBA00022837"/>
    </source>
</evidence>
<accession>A0AAE3RA31</accession>
<evidence type="ECO:0000256" key="1">
    <source>
        <dbReference type="ARBA" id="ARBA00022729"/>
    </source>
</evidence>
<dbReference type="EMBL" id="JASJOU010000011">
    <property type="protein sequence ID" value="MDJ1504280.1"/>
    <property type="molecule type" value="Genomic_DNA"/>
</dbReference>
<dbReference type="RefSeq" id="WP_314515398.1">
    <property type="nucleotide sequence ID" value="NZ_JASJOU010000011.1"/>
</dbReference>
<dbReference type="Proteomes" id="UP001232063">
    <property type="component" value="Unassembled WGS sequence"/>
</dbReference>
<dbReference type="GO" id="GO:0016020">
    <property type="term" value="C:membrane"/>
    <property type="evidence" value="ECO:0007669"/>
    <property type="project" value="InterPro"/>
</dbReference>
<dbReference type="AlphaFoldDB" id="A0AAE3RA31"/>